<comment type="caution">
    <text evidence="2">The sequence shown here is derived from an EMBL/GenBank/DDBJ whole genome shotgun (WGS) entry which is preliminary data.</text>
</comment>
<name>A0A834F7F0_ORYME</name>
<feature type="region of interest" description="Disordered" evidence="1">
    <location>
        <begin position="36"/>
        <end position="138"/>
    </location>
</feature>
<evidence type="ECO:0000256" key="1">
    <source>
        <dbReference type="SAM" id="MobiDB-lite"/>
    </source>
</evidence>
<dbReference type="EMBL" id="WKFB01000419">
    <property type="protein sequence ID" value="KAF6723616.1"/>
    <property type="molecule type" value="Genomic_DNA"/>
</dbReference>
<dbReference type="AlphaFoldDB" id="A0A834F7F0"/>
<proteinExistence type="predicted"/>
<organism evidence="2 3">
    <name type="scientific">Oryzias melastigma</name>
    <name type="common">Marine medaka</name>
    <dbReference type="NCBI Taxonomy" id="30732"/>
    <lineage>
        <taxon>Eukaryota</taxon>
        <taxon>Metazoa</taxon>
        <taxon>Chordata</taxon>
        <taxon>Craniata</taxon>
        <taxon>Vertebrata</taxon>
        <taxon>Euteleostomi</taxon>
        <taxon>Actinopterygii</taxon>
        <taxon>Neopterygii</taxon>
        <taxon>Teleostei</taxon>
        <taxon>Neoteleostei</taxon>
        <taxon>Acanthomorphata</taxon>
        <taxon>Ovalentaria</taxon>
        <taxon>Atherinomorphae</taxon>
        <taxon>Beloniformes</taxon>
        <taxon>Adrianichthyidae</taxon>
        <taxon>Oryziinae</taxon>
        <taxon>Oryzias</taxon>
    </lineage>
</organism>
<dbReference type="Proteomes" id="UP000646548">
    <property type="component" value="Unassembled WGS sequence"/>
</dbReference>
<feature type="region of interest" description="Disordered" evidence="1">
    <location>
        <begin position="1"/>
        <end position="20"/>
    </location>
</feature>
<reference evidence="2" key="1">
    <citation type="journal article" name="BMC Genomics">
        <title>Long-read sequencing and de novo genome assembly of marine medaka (Oryzias melastigma).</title>
        <authorList>
            <person name="Liang P."/>
            <person name="Saqib H.S.A."/>
            <person name="Ni X."/>
            <person name="Shen Y."/>
        </authorList>
    </citation>
    <scope>NUCLEOTIDE SEQUENCE</scope>
    <source>
        <strain evidence="2">Bigg-433</strain>
    </source>
</reference>
<sequence>MRRSPPNITRTRLLRAPHPTHPTTIRVWRVSPAPAAQRVRVPQTYLREASSRVRSRPSHGQPPAGLHHPAAGGGRPQAVPLARLTSSHGSGGLEPEHARAPTCMGSKSCGHGGNSPCVENTQLSAPPPIPAPWFSPAP</sequence>
<evidence type="ECO:0000313" key="2">
    <source>
        <dbReference type="EMBL" id="KAF6723616.1"/>
    </source>
</evidence>
<feature type="compositionally biased region" description="Polar residues" evidence="1">
    <location>
        <begin position="1"/>
        <end position="10"/>
    </location>
</feature>
<gene>
    <name evidence="2" type="ORF">FQA47_017125</name>
</gene>
<accession>A0A834F7F0</accession>
<protein>
    <submittedName>
        <fullName evidence="2">Uncharacterized protein</fullName>
    </submittedName>
</protein>
<evidence type="ECO:0000313" key="3">
    <source>
        <dbReference type="Proteomes" id="UP000646548"/>
    </source>
</evidence>
<feature type="compositionally biased region" description="Low complexity" evidence="1">
    <location>
        <begin position="59"/>
        <end position="70"/>
    </location>
</feature>
<feature type="compositionally biased region" description="Pro residues" evidence="1">
    <location>
        <begin position="125"/>
        <end position="138"/>
    </location>
</feature>